<keyword evidence="1" id="KW-0472">Membrane</keyword>
<keyword evidence="1" id="KW-0812">Transmembrane</keyword>
<name>A0A8H5D8E9_9AGAR</name>
<organism evidence="2 3">
    <name type="scientific">Tetrapyrgos nigripes</name>
    <dbReference type="NCBI Taxonomy" id="182062"/>
    <lineage>
        <taxon>Eukaryota</taxon>
        <taxon>Fungi</taxon>
        <taxon>Dikarya</taxon>
        <taxon>Basidiomycota</taxon>
        <taxon>Agaricomycotina</taxon>
        <taxon>Agaricomycetes</taxon>
        <taxon>Agaricomycetidae</taxon>
        <taxon>Agaricales</taxon>
        <taxon>Marasmiineae</taxon>
        <taxon>Marasmiaceae</taxon>
        <taxon>Tetrapyrgos</taxon>
    </lineage>
</organism>
<dbReference type="AlphaFoldDB" id="A0A8H5D8E9"/>
<feature type="transmembrane region" description="Helical" evidence="1">
    <location>
        <begin position="36"/>
        <end position="57"/>
    </location>
</feature>
<dbReference type="Proteomes" id="UP000559256">
    <property type="component" value="Unassembled WGS sequence"/>
</dbReference>
<reference evidence="2 3" key="1">
    <citation type="journal article" date="2020" name="ISME J.">
        <title>Uncovering the hidden diversity of litter-decomposition mechanisms in mushroom-forming fungi.</title>
        <authorList>
            <person name="Floudas D."/>
            <person name="Bentzer J."/>
            <person name="Ahren D."/>
            <person name="Johansson T."/>
            <person name="Persson P."/>
            <person name="Tunlid A."/>
        </authorList>
    </citation>
    <scope>NUCLEOTIDE SEQUENCE [LARGE SCALE GENOMIC DNA]</scope>
    <source>
        <strain evidence="2 3">CBS 291.85</strain>
    </source>
</reference>
<evidence type="ECO:0000256" key="1">
    <source>
        <dbReference type="SAM" id="Phobius"/>
    </source>
</evidence>
<keyword evidence="1" id="KW-1133">Transmembrane helix</keyword>
<comment type="caution">
    <text evidence="2">The sequence shown here is derived from an EMBL/GenBank/DDBJ whole genome shotgun (WGS) entry which is preliminary data.</text>
</comment>
<evidence type="ECO:0000313" key="3">
    <source>
        <dbReference type="Proteomes" id="UP000559256"/>
    </source>
</evidence>
<keyword evidence="3" id="KW-1185">Reference proteome</keyword>
<accession>A0A8H5D8E9</accession>
<evidence type="ECO:0000313" key="2">
    <source>
        <dbReference type="EMBL" id="KAF5355489.1"/>
    </source>
</evidence>
<dbReference type="Gene3D" id="6.10.110.10">
    <property type="match status" value="1"/>
</dbReference>
<dbReference type="EMBL" id="JAACJM010000056">
    <property type="protein sequence ID" value="KAF5355489.1"/>
    <property type="molecule type" value="Genomic_DNA"/>
</dbReference>
<proteinExistence type="predicted"/>
<protein>
    <submittedName>
        <fullName evidence="2">Uncharacterized protein</fullName>
    </submittedName>
</protein>
<gene>
    <name evidence="2" type="ORF">D9758_006353</name>
</gene>
<sequence>MPPTQITITVPSLADIGQFFVNALGRLDHLAVGHHVVFFIASAALFFNPVVFTWPLWPFKQLYRLFVRLIGFREEGIRLNSYAVGYQSTYYSGYIPRNSYFAELQSYGAISEDDEDQIPLYARVLGWIAGILAARSLFL</sequence>
<dbReference type="InterPro" id="IPR038213">
    <property type="entry name" value="IFI6/IFI27-like_sf"/>
</dbReference>
<dbReference type="OrthoDB" id="440424at2759"/>